<keyword evidence="4" id="KW-1185">Reference proteome</keyword>
<dbReference type="EMBL" id="FNQE01000022">
    <property type="protein sequence ID" value="SDZ16678.1"/>
    <property type="molecule type" value="Genomic_DNA"/>
</dbReference>
<keyword evidence="2" id="KW-0812">Transmembrane</keyword>
<feature type="transmembrane region" description="Helical" evidence="2">
    <location>
        <begin position="67"/>
        <end position="87"/>
    </location>
</feature>
<dbReference type="PANTHER" id="PTHR33219:SF14">
    <property type="entry name" value="PROTEIN COFACTOR ASSEMBLY OF COMPLEX C SUBUNIT B CCB3, CHLOROPLASTIC-RELATED"/>
    <property type="match status" value="1"/>
</dbReference>
<feature type="transmembrane region" description="Helical" evidence="2">
    <location>
        <begin position="12"/>
        <end position="29"/>
    </location>
</feature>
<name>A0A1H3QUJ7_9FIRM</name>
<dbReference type="GO" id="GO:0016020">
    <property type="term" value="C:membrane"/>
    <property type="evidence" value="ECO:0007669"/>
    <property type="project" value="InterPro"/>
</dbReference>
<comment type="similarity">
    <text evidence="1">Belongs to the YggT family.</text>
</comment>
<evidence type="ECO:0000256" key="2">
    <source>
        <dbReference type="SAM" id="Phobius"/>
    </source>
</evidence>
<proteinExistence type="inferred from homology"/>
<dbReference type="RefSeq" id="WP_208975246.1">
    <property type="nucleotide sequence ID" value="NZ_FNQE01000022.1"/>
</dbReference>
<evidence type="ECO:0000256" key="1">
    <source>
        <dbReference type="ARBA" id="ARBA00010894"/>
    </source>
</evidence>
<dbReference type="InterPro" id="IPR003425">
    <property type="entry name" value="CCB3/YggT"/>
</dbReference>
<keyword evidence="2" id="KW-1133">Transmembrane helix</keyword>
<protein>
    <submittedName>
        <fullName evidence="3">YggT family protein</fullName>
    </submittedName>
</protein>
<dbReference type="PANTHER" id="PTHR33219">
    <property type="entry name" value="YLMG HOMOLOG PROTEIN 2, CHLOROPLASTIC"/>
    <property type="match status" value="1"/>
</dbReference>
<gene>
    <name evidence="3" type="ORF">SAMN05660462_02088</name>
</gene>
<sequence length="88" mass="10109">MSVLRVALEKLIYIIEILIFIRAILSFIARDMSSPIVSFVFQVTEPILEPFRKLIRRLNIDTGMIDFSPLLALLFLSLLSNVVNAFIR</sequence>
<evidence type="ECO:0000313" key="3">
    <source>
        <dbReference type="EMBL" id="SDZ16678.1"/>
    </source>
</evidence>
<accession>A0A1H3QUJ7</accession>
<dbReference type="Pfam" id="PF02325">
    <property type="entry name" value="CCB3_YggT"/>
    <property type="match status" value="1"/>
</dbReference>
<reference evidence="3 4" key="1">
    <citation type="submission" date="2016-10" db="EMBL/GenBank/DDBJ databases">
        <authorList>
            <person name="de Groot N.N."/>
        </authorList>
    </citation>
    <scope>NUCLEOTIDE SEQUENCE [LARGE SCALE GENOMIC DNA]</scope>
    <source>
        <strain evidence="3 4">DSM 21650</strain>
    </source>
</reference>
<keyword evidence="2" id="KW-0472">Membrane</keyword>
<evidence type="ECO:0000313" key="4">
    <source>
        <dbReference type="Proteomes" id="UP000198625"/>
    </source>
</evidence>
<dbReference type="AlphaFoldDB" id="A0A1H3QUJ7"/>
<dbReference type="STRING" id="415015.SAMN05660462_02088"/>
<organism evidence="3 4">
    <name type="scientific">Proteiniborus ethanoligenes</name>
    <dbReference type="NCBI Taxonomy" id="415015"/>
    <lineage>
        <taxon>Bacteria</taxon>
        <taxon>Bacillati</taxon>
        <taxon>Bacillota</taxon>
        <taxon>Clostridia</taxon>
        <taxon>Eubacteriales</taxon>
        <taxon>Proteiniborus</taxon>
    </lineage>
</organism>
<dbReference type="Proteomes" id="UP000198625">
    <property type="component" value="Unassembled WGS sequence"/>
</dbReference>